<feature type="compositionally biased region" description="Basic residues" evidence="2">
    <location>
        <begin position="1"/>
        <end position="11"/>
    </location>
</feature>
<dbReference type="EMBL" id="CAJOBQ010007940">
    <property type="protein sequence ID" value="CAF4686988.1"/>
    <property type="molecule type" value="Genomic_DNA"/>
</dbReference>
<feature type="compositionally biased region" description="Acidic residues" evidence="2">
    <location>
        <begin position="35"/>
        <end position="44"/>
    </location>
</feature>
<feature type="domain" description="Calcineurin-like phosphoesterase" evidence="3">
    <location>
        <begin position="96"/>
        <end position="248"/>
    </location>
</feature>
<dbReference type="PANTHER" id="PTHR12905:SF0">
    <property type="entry name" value="CALCINEURIN-LIKE PHOSPHOESTERASE DOMAIN-CONTAINING PROTEIN"/>
    <property type="match status" value="1"/>
</dbReference>
<dbReference type="GO" id="GO:0016787">
    <property type="term" value="F:hydrolase activity"/>
    <property type="evidence" value="ECO:0007669"/>
    <property type="project" value="InterPro"/>
</dbReference>
<gene>
    <name evidence="4" type="ORF">FME351_LOCUS5332</name>
    <name evidence="5" type="ORF">TSG867_LOCUS32668</name>
</gene>
<dbReference type="EMBL" id="CAJNYU010000430">
    <property type="protein sequence ID" value="CAF3360040.1"/>
    <property type="molecule type" value="Genomic_DNA"/>
</dbReference>
<comment type="similarity">
    <text evidence="1">Belongs to the UPF0046 family.</text>
</comment>
<dbReference type="PANTHER" id="PTHR12905">
    <property type="entry name" value="METALLOPHOSPHOESTERASE"/>
    <property type="match status" value="1"/>
</dbReference>
<protein>
    <recommendedName>
        <fullName evidence="3">Calcineurin-like phosphoesterase domain-containing protein</fullName>
    </recommendedName>
</protein>
<evidence type="ECO:0000256" key="1">
    <source>
        <dbReference type="ARBA" id="ARBA00007993"/>
    </source>
</evidence>
<evidence type="ECO:0000256" key="2">
    <source>
        <dbReference type="SAM" id="MobiDB-lite"/>
    </source>
</evidence>
<accession>A0A817WT19</accession>
<dbReference type="InterPro" id="IPR029052">
    <property type="entry name" value="Metallo-depent_PP-like"/>
</dbReference>
<evidence type="ECO:0000259" key="3">
    <source>
        <dbReference type="Pfam" id="PF00149"/>
    </source>
</evidence>
<evidence type="ECO:0000313" key="5">
    <source>
        <dbReference type="EMBL" id="CAF4686988.1"/>
    </source>
</evidence>
<dbReference type="InterPro" id="IPR051693">
    <property type="entry name" value="UPF0046_metallophosphoest"/>
</dbReference>
<dbReference type="Pfam" id="PF00149">
    <property type="entry name" value="Metallophos"/>
    <property type="match status" value="1"/>
</dbReference>
<evidence type="ECO:0000313" key="4">
    <source>
        <dbReference type="EMBL" id="CAF3360040.1"/>
    </source>
</evidence>
<comment type="caution">
    <text evidence="4">The sequence shown here is derived from an EMBL/GenBank/DDBJ whole genome shotgun (WGS) entry which is preliminary data.</text>
</comment>
<feature type="non-terminal residue" evidence="4">
    <location>
        <position position="256"/>
    </location>
</feature>
<dbReference type="AlphaFoldDB" id="A0A817WT19"/>
<dbReference type="InterPro" id="IPR004843">
    <property type="entry name" value="Calcineurin-like_PHP"/>
</dbReference>
<dbReference type="Gene3D" id="3.60.21.10">
    <property type="match status" value="1"/>
</dbReference>
<sequence length="256" mass="28960">MMSNVKSKKNSHLPVEDVIPSKSKQKNHPKTAEQRDDDDDDCDDVMMKEVPVNETARQHSSIPQTIELNSTYHDHVDRDEEGASSKKTATLENDFIRIVCISDTHNGHSKLKFDSHIRKMQGDILIHAGDFSEQGTAKEVNDAVEWLSSLDNFKYKIFISGNMDGIGLDEKCNGGRKIQLEKLIPKDKNVIYLENEYIKVSGITIYGCPYTPKFYGGFQYARKSREAKNLWSAIPEDCDILVSHGPPLDILDESSR</sequence>
<dbReference type="Proteomes" id="UP000663869">
    <property type="component" value="Unassembled WGS sequence"/>
</dbReference>
<proteinExistence type="inferred from homology"/>
<dbReference type="SUPFAM" id="SSF56300">
    <property type="entry name" value="Metallo-dependent phosphatases"/>
    <property type="match status" value="1"/>
</dbReference>
<reference evidence="4" key="1">
    <citation type="submission" date="2021-02" db="EMBL/GenBank/DDBJ databases">
        <authorList>
            <person name="Nowell W R."/>
        </authorList>
    </citation>
    <scope>NUCLEOTIDE SEQUENCE</scope>
</reference>
<organism evidence="4 6">
    <name type="scientific">Rotaria socialis</name>
    <dbReference type="NCBI Taxonomy" id="392032"/>
    <lineage>
        <taxon>Eukaryota</taxon>
        <taxon>Metazoa</taxon>
        <taxon>Spiralia</taxon>
        <taxon>Gnathifera</taxon>
        <taxon>Rotifera</taxon>
        <taxon>Eurotatoria</taxon>
        <taxon>Bdelloidea</taxon>
        <taxon>Philodinida</taxon>
        <taxon>Philodinidae</taxon>
        <taxon>Rotaria</taxon>
    </lineage>
</organism>
<feature type="region of interest" description="Disordered" evidence="2">
    <location>
        <begin position="1"/>
        <end position="44"/>
    </location>
</feature>
<name>A0A817WT19_9BILA</name>
<dbReference type="Proteomes" id="UP000663862">
    <property type="component" value="Unassembled WGS sequence"/>
</dbReference>
<evidence type="ECO:0000313" key="6">
    <source>
        <dbReference type="Proteomes" id="UP000663869"/>
    </source>
</evidence>